<dbReference type="AlphaFoldDB" id="A0A218ZHX7"/>
<protein>
    <submittedName>
        <fullName evidence="2">Uncharacterized protein</fullName>
    </submittedName>
</protein>
<evidence type="ECO:0000313" key="2">
    <source>
        <dbReference type="EMBL" id="OWP07392.1"/>
    </source>
</evidence>
<reference evidence="2 3" key="1">
    <citation type="submission" date="2017-04" db="EMBL/GenBank/DDBJ databases">
        <title>Draft genome sequence of Marssonina coronaria NL1: causal agent of apple blotch.</title>
        <authorList>
            <person name="Cheng Q."/>
        </authorList>
    </citation>
    <scope>NUCLEOTIDE SEQUENCE [LARGE SCALE GENOMIC DNA]</scope>
    <source>
        <strain evidence="2 3">NL1</strain>
    </source>
</reference>
<dbReference type="Proteomes" id="UP000242519">
    <property type="component" value="Unassembled WGS sequence"/>
</dbReference>
<organism evidence="2 3">
    <name type="scientific">Diplocarpon coronariae</name>
    <dbReference type="NCBI Taxonomy" id="2795749"/>
    <lineage>
        <taxon>Eukaryota</taxon>
        <taxon>Fungi</taxon>
        <taxon>Dikarya</taxon>
        <taxon>Ascomycota</taxon>
        <taxon>Pezizomycotina</taxon>
        <taxon>Leotiomycetes</taxon>
        <taxon>Helotiales</taxon>
        <taxon>Drepanopezizaceae</taxon>
        <taxon>Diplocarpon</taxon>
    </lineage>
</organism>
<evidence type="ECO:0000313" key="3">
    <source>
        <dbReference type="Proteomes" id="UP000242519"/>
    </source>
</evidence>
<feature type="compositionally biased region" description="Pro residues" evidence="1">
    <location>
        <begin position="60"/>
        <end position="75"/>
    </location>
</feature>
<sequence>MVIIVRGCSSLNLVACTGSAQDGQYEYQSGPLSPRRPTITLRTEKPGRRADGQQQQQQQQPPPQQPPPPPKQNHPPPRRSFGLGRRRIAAESRRIQDLAPVRRTPFDREPRAIYHRRHSEEAATEGRDTCREQAGHTGQARIATQRSLVPSSESESAGLDSGRRYGPRRPLTVLAAYQEPVGLNWRAPACAQAPSAPGRPAEAGGLSTARAPYSYIRSKLGRDVCNPEKGGDGDRGSQDKGQSLSTLSDCSSYEMGWARESGNMGIGIGMGIGGHLDIDAASLSSPLLSRIPACSPPPTPSRRYRPAGFHPSGVPSVPPADHLQTASPLLEAARTIRWAGLGAAAAAAWQGWAPVWRTDVRHSLGSGRARANETSPGLRMRSS</sequence>
<feature type="region of interest" description="Disordered" evidence="1">
    <location>
        <begin position="24"/>
        <end position="166"/>
    </location>
</feature>
<gene>
    <name evidence="2" type="ORF">B2J93_6171</name>
</gene>
<feature type="compositionally biased region" description="Basic and acidic residues" evidence="1">
    <location>
        <begin position="222"/>
        <end position="238"/>
    </location>
</feature>
<feature type="compositionally biased region" description="Basic and acidic residues" evidence="1">
    <location>
        <begin position="104"/>
        <end position="134"/>
    </location>
</feature>
<feature type="compositionally biased region" description="Basic and acidic residues" evidence="1">
    <location>
        <begin position="42"/>
        <end position="51"/>
    </location>
</feature>
<feature type="region of interest" description="Disordered" evidence="1">
    <location>
        <begin position="222"/>
        <end position="247"/>
    </location>
</feature>
<proteinExistence type="predicted"/>
<dbReference type="InParanoid" id="A0A218ZHX7"/>
<evidence type="ECO:0000256" key="1">
    <source>
        <dbReference type="SAM" id="MobiDB-lite"/>
    </source>
</evidence>
<dbReference type="EMBL" id="MZNU01000006">
    <property type="protein sequence ID" value="OWP07392.1"/>
    <property type="molecule type" value="Genomic_DNA"/>
</dbReference>
<name>A0A218ZHX7_9HELO</name>
<keyword evidence="3" id="KW-1185">Reference proteome</keyword>
<feature type="region of interest" description="Disordered" evidence="1">
    <location>
        <begin position="364"/>
        <end position="383"/>
    </location>
</feature>
<comment type="caution">
    <text evidence="2">The sequence shown here is derived from an EMBL/GenBank/DDBJ whole genome shotgun (WGS) entry which is preliminary data.</text>
</comment>
<accession>A0A218ZHX7</accession>
<feature type="compositionally biased region" description="Polar residues" evidence="1">
    <location>
        <begin position="142"/>
        <end position="155"/>
    </location>
</feature>